<protein>
    <submittedName>
        <fullName evidence="1">DUF2652 domain-containing protein</fullName>
    </submittedName>
</protein>
<evidence type="ECO:0000313" key="2">
    <source>
        <dbReference type="Proteomes" id="UP001139521"/>
    </source>
</evidence>
<dbReference type="Proteomes" id="UP001139521">
    <property type="component" value="Unassembled WGS sequence"/>
</dbReference>
<dbReference type="InterPro" id="IPR020503">
    <property type="entry name" value="Uncharacterised_Rv2561"/>
</dbReference>
<gene>
    <name evidence="1" type="ORF">L1967_01385</name>
</gene>
<sequence>MMIKAEKENVNKALIFIPDIGGFTGFNHHTDIIIGKEILTELLQSIIDSNFLNLKISEIEGDAILFYKYGKAPNIITILNQYENMLINFKTRLHEINLRYKSHLDLALKLIVDYGDVIEYNINGFRKIYGEVITEAHLLLKNSIKCKNYALFTEKVLCVSKFIGNEQILPKWITRKEAYIKRKDMNDLHILYYEFDIDHYNIGRLRDMSDYT</sequence>
<proteinExistence type="predicted"/>
<name>A0A9X2CNG0_9FLAO</name>
<comment type="caution">
    <text evidence="1">The sequence shown here is derived from an EMBL/GenBank/DDBJ whole genome shotgun (WGS) entry which is preliminary data.</text>
</comment>
<dbReference type="EMBL" id="JAKHSK010000001">
    <property type="protein sequence ID" value="MCL6216933.1"/>
    <property type="molecule type" value="Genomic_DNA"/>
</dbReference>
<dbReference type="AlphaFoldDB" id="A0A9X2CNG0"/>
<dbReference type="RefSeq" id="WP_249599917.1">
    <property type="nucleotide sequence ID" value="NZ_JAKHSK010000001.1"/>
</dbReference>
<keyword evidence="2" id="KW-1185">Reference proteome</keyword>
<organism evidence="1 2">
    <name type="scientific">Zunongwangia pacifica</name>
    <dbReference type="NCBI Taxonomy" id="2911062"/>
    <lineage>
        <taxon>Bacteria</taxon>
        <taxon>Pseudomonadati</taxon>
        <taxon>Bacteroidota</taxon>
        <taxon>Flavobacteriia</taxon>
        <taxon>Flavobacteriales</taxon>
        <taxon>Flavobacteriaceae</taxon>
        <taxon>Zunongwangia</taxon>
    </lineage>
</organism>
<accession>A0A9X2CNG0</accession>
<dbReference type="Pfam" id="PF10851">
    <property type="entry name" value="DUF2652"/>
    <property type="match status" value="1"/>
</dbReference>
<evidence type="ECO:0000313" key="1">
    <source>
        <dbReference type="EMBL" id="MCL6216933.1"/>
    </source>
</evidence>
<reference evidence="1" key="1">
    <citation type="submission" date="2022-01" db="EMBL/GenBank/DDBJ databases">
        <title>Genome sequencing of Zunongwangia sp. M21534 genome.</title>
        <authorList>
            <person name="Chen Y."/>
            <person name="Dong C."/>
            <person name="Shao Z."/>
        </authorList>
    </citation>
    <scope>NUCLEOTIDE SEQUENCE</scope>
    <source>
        <strain evidence="1">MCCC M21534</strain>
    </source>
</reference>